<protein>
    <submittedName>
        <fullName evidence="2">Transposase</fullName>
    </submittedName>
</protein>
<dbReference type="InterPro" id="IPR025161">
    <property type="entry name" value="IS402-like_dom"/>
</dbReference>
<feature type="domain" description="Insertion element IS402-like" evidence="1">
    <location>
        <begin position="195"/>
        <end position="266"/>
    </location>
</feature>
<gene>
    <name evidence="2" type="ORF">DY367_02685</name>
</gene>
<dbReference type="Pfam" id="PF13340">
    <property type="entry name" value="DUF4096"/>
    <property type="match status" value="1"/>
</dbReference>
<organism evidence="2 3">
    <name type="scientific">Alcaligenes xylosoxydans xylosoxydans</name>
    <name type="common">Achromobacter xylosoxidans</name>
    <dbReference type="NCBI Taxonomy" id="85698"/>
    <lineage>
        <taxon>Bacteria</taxon>
        <taxon>Pseudomonadati</taxon>
        <taxon>Pseudomonadota</taxon>
        <taxon>Betaproteobacteria</taxon>
        <taxon>Burkholderiales</taxon>
        <taxon>Alcaligenaceae</taxon>
        <taxon>Achromobacter</taxon>
    </lineage>
</organism>
<name>A0A424WJ12_ALCXX</name>
<dbReference type="RefSeq" id="WP_123786276.1">
    <property type="nucleotide sequence ID" value="NZ_CP061008.1"/>
</dbReference>
<proteinExistence type="predicted"/>
<dbReference type="Proteomes" id="UP000285324">
    <property type="component" value="Unassembled WGS sequence"/>
</dbReference>
<accession>A0A424WJ12</accession>
<dbReference type="OrthoDB" id="8658329at2"/>
<evidence type="ECO:0000259" key="1">
    <source>
        <dbReference type="Pfam" id="PF13340"/>
    </source>
</evidence>
<comment type="caution">
    <text evidence="2">The sequence shown here is derived from an EMBL/GenBank/DDBJ whole genome shotgun (WGS) entry which is preliminary data.</text>
</comment>
<evidence type="ECO:0000313" key="3">
    <source>
        <dbReference type="Proteomes" id="UP000285324"/>
    </source>
</evidence>
<dbReference type="EMBL" id="QVXO01000003">
    <property type="protein sequence ID" value="RPJ93255.1"/>
    <property type="molecule type" value="Genomic_DNA"/>
</dbReference>
<reference evidence="2 3" key="1">
    <citation type="submission" date="2018-08" db="EMBL/GenBank/DDBJ databases">
        <title>Achromobacter xylosoxidans Genome sequencing and assembly.</title>
        <authorList>
            <person name="Wang R."/>
            <person name="Rensing C."/>
            <person name="Li Y."/>
        </authorList>
    </citation>
    <scope>NUCLEOTIDE SEQUENCE [LARGE SCALE GENOMIC DNA]</scope>
    <source>
        <strain evidence="2 3">GD003A</strain>
    </source>
</reference>
<sequence length="303" mass="33600">MDIELPEGCLTRHEVFKFVDGGLTVHVPALVLMQAFFKPSPILFPAAFKIAGPDLLAYVDYAQATPVVVIDNLAYIRHTRRCRENTAPNKPLEWLHLSKSAKHAMHSVYLGASNGTLRMSLPLGDFRIALHGPRVGNQVFATTATLIAMTIPAEDSVTGTSETMIFHSMADPQRKSKASAGGINIPLHSDGTSLVTDQEWQLIEPILMPKFNAQKIIHSRRHLLDAILLKLSSGIWWAKVPTKGFSINDLSWTFRRWKTEDLFDQVLEVLRAERPDGSQVQSITRIGNKPVMASESLGQASTR</sequence>
<dbReference type="AlphaFoldDB" id="A0A424WJ12"/>
<evidence type="ECO:0000313" key="2">
    <source>
        <dbReference type="EMBL" id="RPJ93255.1"/>
    </source>
</evidence>